<keyword evidence="3" id="KW-1185">Reference proteome</keyword>
<feature type="region of interest" description="Disordered" evidence="1">
    <location>
        <begin position="25"/>
        <end position="45"/>
    </location>
</feature>
<feature type="compositionally biased region" description="Acidic residues" evidence="1">
    <location>
        <begin position="304"/>
        <end position="313"/>
    </location>
</feature>
<proteinExistence type="predicted"/>
<evidence type="ECO:0000256" key="1">
    <source>
        <dbReference type="SAM" id="MobiDB-lite"/>
    </source>
</evidence>
<evidence type="ECO:0000313" key="3">
    <source>
        <dbReference type="Proteomes" id="UP000664203"/>
    </source>
</evidence>
<dbReference type="EMBL" id="CAJPDR010000040">
    <property type="protein sequence ID" value="CAF9910109.1"/>
    <property type="molecule type" value="Genomic_DNA"/>
</dbReference>
<dbReference type="AlphaFoldDB" id="A0A8H3ERJ3"/>
<comment type="caution">
    <text evidence="2">The sequence shown here is derived from an EMBL/GenBank/DDBJ whole genome shotgun (WGS) entry which is preliminary data.</text>
</comment>
<feature type="region of interest" description="Disordered" evidence="1">
    <location>
        <begin position="115"/>
        <end position="140"/>
    </location>
</feature>
<organism evidence="2 3">
    <name type="scientific">Alectoria fallacina</name>
    <dbReference type="NCBI Taxonomy" id="1903189"/>
    <lineage>
        <taxon>Eukaryota</taxon>
        <taxon>Fungi</taxon>
        <taxon>Dikarya</taxon>
        <taxon>Ascomycota</taxon>
        <taxon>Pezizomycotina</taxon>
        <taxon>Lecanoromycetes</taxon>
        <taxon>OSLEUM clade</taxon>
        <taxon>Lecanoromycetidae</taxon>
        <taxon>Lecanorales</taxon>
        <taxon>Lecanorineae</taxon>
        <taxon>Parmeliaceae</taxon>
        <taxon>Alectoria</taxon>
    </lineage>
</organism>
<gene>
    <name evidence="2" type="ORF">ALECFALPRED_006284</name>
</gene>
<name>A0A8H3ERJ3_9LECA</name>
<evidence type="ECO:0000313" key="2">
    <source>
        <dbReference type="EMBL" id="CAF9910109.1"/>
    </source>
</evidence>
<sequence>MPSHATACRKPIQCTSVARVPIATAGSTPRPVNSLSVARQSTSTVQHARPSAIASMASSFAAMSVSSPANQAIVSPNAPKPTSSLPRVAARCSKLASDRIQARRQRVTANLDVAKKRPTAPTSIRQTSSMPSRAPPPPPAVIAPASSCQLSSMPSRVPSSSPAVTTPVSILKSPLKPSRVIPPPSVYAPASTIVSSWKQYGYREPRGRMPYCEGRPRIADKNGNRLVLDYQPQSFGGIKCTCHTEGGIIPTESWIDPRQWKTTPAEADVTPGRRRIVRFANNPVRSTRRFKPWYNTFWPPPEKSDDDATEKDDDAAIRAMDNPPAIEAITKPLPSSSDFESTWQALMDEGFPDDED</sequence>
<dbReference type="OrthoDB" id="5387321at2759"/>
<protein>
    <submittedName>
        <fullName evidence="2">Uncharacterized protein</fullName>
    </submittedName>
</protein>
<accession>A0A8H3ERJ3</accession>
<feature type="region of interest" description="Disordered" evidence="1">
    <location>
        <begin position="298"/>
        <end position="340"/>
    </location>
</feature>
<dbReference type="Proteomes" id="UP000664203">
    <property type="component" value="Unassembled WGS sequence"/>
</dbReference>
<reference evidence="2" key="1">
    <citation type="submission" date="2021-03" db="EMBL/GenBank/DDBJ databases">
        <authorList>
            <person name="Tagirdzhanova G."/>
        </authorList>
    </citation>
    <scope>NUCLEOTIDE SEQUENCE</scope>
</reference>